<dbReference type="InParanoid" id="A0A1Y2G7G2"/>
<protein>
    <recommendedName>
        <fullName evidence="3">Ricin B lectin domain-containing protein</fullName>
    </recommendedName>
</protein>
<dbReference type="STRING" id="64571.A0A1Y2G7G2"/>
<evidence type="ECO:0008006" key="3">
    <source>
        <dbReference type="Google" id="ProtNLM"/>
    </source>
</evidence>
<dbReference type="RefSeq" id="XP_021876031.1">
    <property type="nucleotide sequence ID" value="XM_022020421.1"/>
</dbReference>
<proteinExistence type="predicted"/>
<accession>A0A1Y2G7G2</accession>
<name>A0A1Y2G7G2_9FUNG</name>
<gene>
    <name evidence="1" type="ORF">BCR41DRAFT_295782</name>
</gene>
<feature type="non-terminal residue" evidence="1">
    <location>
        <position position="1"/>
    </location>
</feature>
<organism evidence="1 2">
    <name type="scientific">Lobosporangium transversale</name>
    <dbReference type="NCBI Taxonomy" id="64571"/>
    <lineage>
        <taxon>Eukaryota</taxon>
        <taxon>Fungi</taxon>
        <taxon>Fungi incertae sedis</taxon>
        <taxon>Mucoromycota</taxon>
        <taxon>Mortierellomycotina</taxon>
        <taxon>Mortierellomycetes</taxon>
        <taxon>Mortierellales</taxon>
        <taxon>Mortierellaceae</taxon>
        <taxon>Lobosporangium</taxon>
    </lineage>
</organism>
<comment type="caution">
    <text evidence="1">The sequence shown here is derived from an EMBL/GenBank/DDBJ whole genome shotgun (WGS) entry which is preliminary data.</text>
</comment>
<sequence>IIDENNFCTMMPPYGAYPVAPNEACANSYCFGDKFQTNTSEYLVGPKNFILSAHFVENKTAQYTQVTGCMDSSVWGLNPTDEGGQMDSHGWQYHCANSKKFLSLLEPASNTYCIRCCNGTDVDVNCDTSHSTKGCWNLIPGNYAM</sequence>
<dbReference type="EMBL" id="MCFF01000065">
    <property type="protein sequence ID" value="ORY99797.1"/>
    <property type="molecule type" value="Genomic_DNA"/>
</dbReference>
<keyword evidence="2" id="KW-1185">Reference proteome</keyword>
<reference evidence="1 2" key="1">
    <citation type="submission" date="2016-07" db="EMBL/GenBank/DDBJ databases">
        <title>Pervasive Adenine N6-methylation of Active Genes in Fungi.</title>
        <authorList>
            <consortium name="DOE Joint Genome Institute"/>
            <person name="Mondo S.J."/>
            <person name="Dannebaum R.O."/>
            <person name="Kuo R.C."/>
            <person name="Labutti K."/>
            <person name="Haridas S."/>
            <person name="Kuo A."/>
            <person name="Salamov A."/>
            <person name="Ahrendt S.R."/>
            <person name="Lipzen A."/>
            <person name="Sullivan W."/>
            <person name="Andreopoulos W.B."/>
            <person name="Clum A."/>
            <person name="Lindquist E."/>
            <person name="Daum C."/>
            <person name="Ramamoorthy G.K."/>
            <person name="Gryganskyi A."/>
            <person name="Culley D."/>
            <person name="Magnuson J.K."/>
            <person name="James T.Y."/>
            <person name="O'Malley M.A."/>
            <person name="Stajich J.E."/>
            <person name="Spatafora J.W."/>
            <person name="Visel A."/>
            <person name="Grigoriev I.V."/>
        </authorList>
    </citation>
    <scope>NUCLEOTIDE SEQUENCE [LARGE SCALE GENOMIC DNA]</scope>
    <source>
        <strain evidence="1 2">NRRL 3116</strain>
    </source>
</reference>
<dbReference type="Proteomes" id="UP000193648">
    <property type="component" value="Unassembled WGS sequence"/>
</dbReference>
<dbReference type="GeneID" id="33562265"/>
<dbReference type="AlphaFoldDB" id="A0A1Y2G7G2"/>
<evidence type="ECO:0000313" key="1">
    <source>
        <dbReference type="EMBL" id="ORY99797.1"/>
    </source>
</evidence>
<evidence type="ECO:0000313" key="2">
    <source>
        <dbReference type="Proteomes" id="UP000193648"/>
    </source>
</evidence>
<dbReference type="OrthoDB" id="3044029at2759"/>
<feature type="non-terminal residue" evidence="1">
    <location>
        <position position="145"/>
    </location>
</feature>